<comment type="caution">
    <text evidence="1">The sequence shown here is derived from an EMBL/GenBank/DDBJ whole genome shotgun (WGS) entry which is preliminary data.</text>
</comment>
<dbReference type="AlphaFoldDB" id="A8S1G5"/>
<protein>
    <submittedName>
        <fullName evidence="1">Uncharacterized protein</fullName>
    </submittedName>
</protein>
<evidence type="ECO:0000313" key="2">
    <source>
        <dbReference type="Proteomes" id="UP000005396"/>
    </source>
</evidence>
<dbReference type="EMBL" id="ABCC02000046">
    <property type="protein sequence ID" value="EDP13786.1"/>
    <property type="molecule type" value="Genomic_DNA"/>
</dbReference>
<gene>
    <name evidence="1" type="ORF">CLOBOL_05963</name>
</gene>
<evidence type="ECO:0000313" key="1">
    <source>
        <dbReference type="EMBL" id="EDP13786.1"/>
    </source>
</evidence>
<dbReference type="HOGENOM" id="CLU_3364191_0_0_9"/>
<dbReference type="PaxDb" id="411902-CLOBOL_05963"/>
<name>A8S1G5_ENTBW</name>
<reference evidence="1 2" key="2">
    <citation type="submission" date="2007-09" db="EMBL/GenBank/DDBJ databases">
        <title>Draft genome sequence of Clostridium bolteae (ATCC BAA-613).</title>
        <authorList>
            <person name="Sudarsanam P."/>
            <person name="Ley R."/>
            <person name="Guruge J."/>
            <person name="Turnbaugh P.J."/>
            <person name="Mahowald M."/>
            <person name="Liep D."/>
            <person name="Gordon J."/>
        </authorList>
    </citation>
    <scope>NUCLEOTIDE SEQUENCE [LARGE SCALE GENOMIC DNA]</scope>
    <source>
        <strain evidence="2">ATCC BAA-613 / DSM 15670 / CCUG 46953 / JCM 12243 / WAL 16351</strain>
    </source>
</reference>
<sequence length="35" mass="4184">MLLLYLNPSGYKHFYRIPILFKREPRTQLRCACAA</sequence>
<accession>A8S1G5</accession>
<proteinExistence type="predicted"/>
<dbReference type="Proteomes" id="UP000005396">
    <property type="component" value="Unassembled WGS sequence"/>
</dbReference>
<organism evidence="1 2">
    <name type="scientific">Enterocloster bolteae (strain ATCC BAA-613 / DSM 15670 / CCUG 46953 / JCM 12243 / WAL 16351)</name>
    <name type="common">Clostridium bolteae</name>
    <dbReference type="NCBI Taxonomy" id="411902"/>
    <lineage>
        <taxon>Bacteria</taxon>
        <taxon>Bacillati</taxon>
        <taxon>Bacillota</taxon>
        <taxon>Clostridia</taxon>
        <taxon>Lachnospirales</taxon>
        <taxon>Lachnospiraceae</taxon>
        <taxon>Enterocloster</taxon>
    </lineage>
</organism>
<reference evidence="1 2" key="1">
    <citation type="submission" date="2007-08" db="EMBL/GenBank/DDBJ databases">
        <authorList>
            <person name="Fulton L."/>
            <person name="Clifton S."/>
            <person name="Fulton B."/>
            <person name="Xu J."/>
            <person name="Minx P."/>
            <person name="Pepin K.H."/>
            <person name="Johnson M."/>
            <person name="Thiruvilangam P."/>
            <person name="Bhonagiri V."/>
            <person name="Nash W.E."/>
            <person name="Mardis E.R."/>
            <person name="Wilson R.K."/>
        </authorList>
    </citation>
    <scope>NUCLEOTIDE SEQUENCE [LARGE SCALE GENOMIC DNA]</scope>
    <source>
        <strain evidence="2">ATCC BAA-613 / DSM 15670 / CCUG 46953 / JCM 12243 / WAL 16351</strain>
    </source>
</reference>